<evidence type="ECO:0000256" key="1">
    <source>
        <dbReference type="SAM" id="Coils"/>
    </source>
</evidence>
<evidence type="ECO:0000256" key="2">
    <source>
        <dbReference type="SAM" id="MobiDB-lite"/>
    </source>
</evidence>
<gene>
    <name evidence="3" type="ORF">C8R41DRAFT_757619</name>
</gene>
<organism evidence="3 4">
    <name type="scientific">Lentinula lateritia</name>
    <dbReference type="NCBI Taxonomy" id="40482"/>
    <lineage>
        <taxon>Eukaryota</taxon>
        <taxon>Fungi</taxon>
        <taxon>Dikarya</taxon>
        <taxon>Basidiomycota</taxon>
        <taxon>Agaricomycotina</taxon>
        <taxon>Agaricomycetes</taxon>
        <taxon>Agaricomycetidae</taxon>
        <taxon>Agaricales</taxon>
        <taxon>Marasmiineae</taxon>
        <taxon>Omphalotaceae</taxon>
        <taxon>Lentinula</taxon>
    </lineage>
</organism>
<feature type="region of interest" description="Disordered" evidence="2">
    <location>
        <begin position="162"/>
        <end position="201"/>
    </location>
</feature>
<sequence length="375" mass="42826">MELRGKEKAVRNQEDRVARAVIDVEQERKARQEVELQVRRLQSELQNTSCHAEELSQQLLITQHSKESLEAELDHLVDETPAADSLAKIQRQYQARIVQLEDQVSMSDDARLAALRRLSERIQRQHADIRKLITDTGPSDSTFQSCLLHELQLLDDELKSDLSSRNVPSSRHDARHSTPSSKSKRNPSREAPRDITKSSDGQVVALKQQVQVLELQMAASERVRHHLETSICEMTADLENSDGSKQFLQQYRSRLAKENKRLAELLEEEAEACRLAEAARIDGIQAVWSKFQKTIDEERQSYARLEETRKALVSCFSCMLVALMITCFASTCNNAQCNLILKVNELSSKKPCKPGRCYNPKWPKQMLNLKSHEVK</sequence>
<dbReference type="EMBL" id="JANVFT010000016">
    <property type="protein sequence ID" value="KAJ4498393.1"/>
    <property type="molecule type" value="Genomic_DNA"/>
</dbReference>
<evidence type="ECO:0000313" key="3">
    <source>
        <dbReference type="EMBL" id="KAJ4498393.1"/>
    </source>
</evidence>
<name>A0ABQ8VPS1_9AGAR</name>
<feature type="compositionally biased region" description="Basic and acidic residues" evidence="2">
    <location>
        <begin position="187"/>
        <end position="197"/>
    </location>
</feature>
<dbReference type="Proteomes" id="UP001150217">
    <property type="component" value="Unassembled WGS sequence"/>
</dbReference>
<feature type="coiled-coil region" evidence="1">
    <location>
        <begin position="24"/>
        <end position="135"/>
    </location>
</feature>
<proteinExistence type="predicted"/>
<reference evidence="3" key="1">
    <citation type="submission" date="2022-08" db="EMBL/GenBank/DDBJ databases">
        <title>A Global Phylogenomic Analysis of the Shiitake Genus Lentinula.</title>
        <authorList>
            <consortium name="DOE Joint Genome Institute"/>
            <person name="Sierra-Patev S."/>
            <person name="Min B."/>
            <person name="Naranjo-Ortiz M."/>
            <person name="Looney B."/>
            <person name="Konkel Z."/>
            <person name="Slot J.C."/>
            <person name="Sakamoto Y."/>
            <person name="Steenwyk J.L."/>
            <person name="Rokas A."/>
            <person name="Carro J."/>
            <person name="Camarero S."/>
            <person name="Ferreira P."/>
            <person name="Molpeceres G."/>
            <person name="Ruiz-Duenas F.J."/>
            <person name="Serrano A."/>
            <person name="Henrissat B."/>
            <person name="Drula E."/>
            <person name="Hughes K.W."/>
            <person name="Mata J.L."/>
            <person name="Ishikawa N.K."/>
            <person name="Vargas-Isla R."/>
            <person name="Ushijima S."/>
            <person name="Smith C.A."/>
            <person name="Ahrendt S."/>
            <person name="Andreopoulos W."/>
            <person name="He G."/>
            <person name="Labutti K."/>
            <person name="Lipzen A."/>
            <person name="Ng V."/>
            <person name="Riley R."/>
            <person name="Sandor L."/>
            <person name="Barry K."/>
            <person name="Martinez A.T."/>
            <person name="Xiao Y."/>
            <person name="Gibbons J.G."/>
            <person name="Terashima K."/>
            <person name="Grigoriev I.V."/>
            <person name="Hibbett D.S."/>
        </authorList>
    </citation>
    <scope>NUCLEOTIDE SEQUENCE</scope>
    <source>
        <strain evidence="3">RHP3577 ss4</strain>
    </source>
</reference>
<comment type="caution">
    <text evidence="3">The sequence shown here is derived from an EMBL/GenBank/DDBJ whole genome shotgun (WGS) entry which is preliminary data.</text>
</comment>
<keyword evidence="4" id="KW-1185">Reference proteome</keyword>
<accession>A0ABQ8VPS1</accession>
<keyword evidence="1" id="KW-0175">Coiled coil</keyword>
<feature type="coiled-coil region" evidence="1">
    <location>
        <begin position="248"/>
        <end position="275"/>
    </location>
</feature>
<protein>
    <submittedName>
        <fullName evidence="3">Uncharacterized protein</fullName>
    </submittedName>
</protein>
<evidence type="ECO:0000313" key="4">
    <source>
        <dbReference type="Proteomes" id="UP001150217"/>
    </source>
</evidence>